<dbReference type="GO" id="GO:0005783">
    <property type="term" value="C:endoplasmic reticulum"/>
    <property type="evidence" value="ECO:0007669"/>
    <property type="project" value="TreeGrafter"/>
</dbReference>
<accession>J3NKH2</accession>
<feature type="domain" description="EXPERA" evidence="15">
    <location>
        <begin position="61"/>
        <end position="207"/>
    </location>
</feature>
<dbReference type="InterPro" id="IPR033118">
    <property type="entry name" value="EXPERA"/>
</dbReference>
<evidence type="ECO:0000256" key="13">
    <source>
        <dbReference type="PROSITE-ProRule" id="PRU01087"/>
    </source>
</evidence>
<evidence type="ECO:0000256" key="10">
    <source>
        <dbReference type="ARBA" id="ARBA00023166"/>
    </source>
</evidence>
<evidence type="ECO:0000256" key="6">
    <source>
        <dbReference type="ARBA" id="ARBA00022989"/>
    </source>
</evidence>
<evidence type="ECO:0000313" key="18">
    <source>
        <dbReference type="Proteomes" id="UP000006039"/>
    </source>
</evidence>
<evidence type="ECO:0000256" key="12">
    <source>
        <dbReference type="ARBA" id="ARBA00023235"/>
    </source>
</evidence>
<gene>
    <name evidence="17" type="primary">20342222</name>
    <name evidence="16" type="ORF">GGTG_01764</name>
</gene>
<evidence type="ECO:0000256" key="9">
    <source>
        <dbReference type="ARBA" id="ARBA00023136"/>
    </source>
</evidence>
<feature type="transmembrane region" description="Helical" evidence="14">
    <location>
        <begin position="117"/>
        <end position="141"/>
    </location>
</feature>
<feature type="transmembrane region" description="Helical" evidence="14">
    <location>
        <begin position="63"/>
        <end position="85"/>
    </location>
</feature>
<keyword evidence="11" id="KW-0753">Steroid metabolism</keyword>
<keyword evidence="18" id="KW-1185">Reference proteome</keyword>
<keyword evidence="6 13" id="KW-1133">Transmembrane helix</keyword>
<comment type="subcellular location">
    <subcellularLocation>
        <location evidence="1">Membrane</location>
        <topology evidence="1">Multi-pass membrane protein</topology>
    </subcellularLocation>
</comment>
<dbReference type="GeneID" id="20342222"/>
<evidence type="ECO:0000256" key="3">
    <source>
        <dbReference type="ARBA" id="ARBA00022516"/>
    </source>
</evidence>
<dbReference type="Pfam" id="PF05241">
    <property type="entry name" value="EBP"/>
    <property type="match status" value="1"/>
</dbReference>
<dbReference type="GO" id="GO:0016020">
    <property type="term" value="C:membrane"/>
    <property type="evidence" value="ECO:0007669"/>
    <property type="project" value="UniProtKB-SubCell"/>
</dbReference>
<dbReference type="PROSITE" id="PS51751">
    <property type="entry name" value="EXPERA"/>
    <property type="match status" value="1"/>
</dbReference>
<feature type="transmembrane region" description="Helical" evidence="14">
    <location>
        <begin position="186"/>
        <end position="208"/>
    </location>
</feature>
<dbReference type="STRING" id="644352.J3NKH2"/>
<dbReference type="AlphaFoldDB" id="J3NKH2"/>
<dbReference type="eggNOG" id="KOG4826">
    <property type="taxonomic scope" value="Eukaryota"/>
</dbReference>
<dbReference type="EMBL" id="GL385395">
    <property type="protein sequence ID" value="EJT81789.1"/>
    <property type="molecule type" value="Genomic_DNA"/>
</dbReference>
<evidence type="ECO:0000313" key="17">
    <source>
        <dbReference type="EnsemblFungi" id="EJT81789"/>
    </source>
</evidence>
<dbReference type="OrthoDB" id="58557at2759"/>
<evidence type="ECO:0000256" key="14">
    <source>
        <dbReference type="SAM" id="Phobius"/>
    </source>
</evidence>
<reference evidence="17" key="4">
    <citation type="journal article" date="2015" name="G3 (Bethesda)">
        <title>Genome sequences of three phytopathogenic species of the Magnaporthaceae family of fungi.</title>
        <authorList>
            <person name="Okagaki L.H."/>
            <person name="Nunes C.C."/>
            <person name="Sailsbery J."/>
            <person name="Clay B."/>
            <person name="Brown D."/>
            <person name="John T."/>
            <person name="Oh Y."/>
            <person name="Young N."/>
            <person name="Fitzgerald M."/>
            <person name="Haas B.J."/>
            <person name="Zeng Q."/>
            <person name="Young S."/>
            <person name="Adiconis X."/>
            <person name="Fan L."/>
            <person name="Levin J.Z."/>
            <person name="Mitchell T.K."/>
            <person name="Okubara P.A."/>
            <person name="Farman M.L."/>
            <person name="Kohn L.M."/>
            <person name="Birren B."/>
            <person name="Ma L.-J."/>
            <person name="Dean R.A."/>
        </authorList>
    </citation>
    <scope>NUCLEOTIDE SEQUENCE</scope>
    <source>
        <strain evidence="17">R3-111a-1</strain>
    </source>
</reference>
<feature type="transmembrane region" description="Helical" evidence="14">
    <location>
        <begin position="148"/>
        <end position="166"/>
    </location>
</feature>
<feature type="transmembrane region" description="Helical" evidence="14">
    <location>
        <begin position="32"/>
        <end position="51"/>
    </location>
</feature>
<dbReference type="Proteomes" id="UP000006039">
    <property type="component" value="Unassembled WGS sequence"/>
</dbReference>
<keyword evidence="10" id="KW-1207">Sterol metabolism</keyword>
<keyword evidence="4 13" id="KW-0812">Transmembrane</keyword>
<keyword evidence="8" id="KW-0443">Lipid metabolism</keyword>
<dbReference type="PANTHER" id="PTHR14207:SF0">
    <property type="entry name" value="3-BETA-HYDROXYSTEROID-DELTA(8),DELTA(7)-ISOMERASE"/>
    <property type="match status" value="1"/>
</dbReference>
<dbReference type="PANTHER" id="PTHR14207">
    <property type="entry name" value="STEROL ISOMERASE"/>
    <property type="match status" value="1"/>
</dbReference>
<reference evidence="16" key="2">
    <citation type="submission" date="2010-07" db="EMBL/GenBank/DDBJ databases">
        <authorList>
            <consortium name="The Broad Institute Genome Sequencing Platform"/>
            <consortium name="Broad Institute Genome Sequencing Center for Infectious Disease"/>
            <person name="Ma L.-J."/>
            <person name="Dead R."/>
            <person name="Young S."/>
            <person name="Zeng Q."/>
            <person name="Koehrsen M."/>
            <person name="Alvarado L."/>
            <person name="Berlin A."/>
            <person name="Chapman S.B."/>
            <person name="Chen Z."/>
            <person name="Freedman E."/>
            <person name="Gellesch M."/>
            <person name="Goldberg J."/>
            <person name="Griggs A."/>
            <person name="Gujja S."/>
            <person name="Heilman E.R."/>
            <person name="Heiman D."/>
            <person name="Hepburn T."/>
            <person name="Howarth C."/>
            <person name="Jen D."/>
            <person name="Larson L."/>
            <person name="Mehta T."/>
            <person name="Neiman D."/>
            <person name="Pearson M."/>
            <person name="Roberts A."/>
            <person name="Saif S."/>
            <person name="Shea T."/>
            <person name="Shenoy N."/>
            <person name="Sisk P."/>
            <person name="Stolte C."/>
            <person name="Sykes S."/>
            <person name="Walk T."/>
            <person name="White J."/>
            <person name="Yandava C."/>
            <person name="Haas B."/>
            <person name="Nusbaum C."/>
            <person name="Birren B."/>
        </authorList>
    </citation>
    <scope>NUCLEOTIDE SEQUENCE</scope>
    <source>
        <strain evidence="16">R3-111a-1</strain>
    </source>
</reference>
<reference evidence="16" key="3">
    <citation type="submission" date="2010-09" db="EMBL/GenBank/DDBJ databases">
        <title>Annotation of Gaeumannomyces graminis var. tritici R3-111a-1.</title>
        <authorList>
            <consortium name="The Broad Institute Genome Sequencing Platform"/>
            <person name="Ma L.-J."/>
            <person name="Dead R."/>
            <person name="Young S.K."/>
            <person name="Zeng Q."/>
            <person name="Gargeya S."/>
            <person name="Fitzgerald M."/>
            <person name="Haas B."/>
            <person name="Abouelleil A."/>
            <person name="Alvarado L."/>
            <person name="Arachchi H.M."/>
            <person name="Berlin A."/>
            <person name="Brown A."/>
            <person name="Chapman S.B."/>
            <person name="Chen Z."/>
            <person name="Dunbar C."/>
            <person name="Freedman E."/>
            <person name="Gearin G."/>
            <person name="Gellesch M."/>
            <person name="Goldberg J."/>
            <person name="Griggs A."/>
            <person name="Gujja S."/>
            <person name="Heiman D."/>
            <person name="Howarth C."/>
            <person name="Larson L."/>
            <person name="Lui A."/>
            <person name="MacDonald P.J.P."/>
            <person name="Mehta T."/>
            <person name="Montmayeur A."/>
            <person name="Murphy C."/>
            <person name="Neiman D."/>
            <person name="Pearson M."/>
            <person name="Priest M."/>
            <person name="Roberts A."/>
            <person name="Saif S."/>
            <person name="Shea T."/>
            <person name="Shenoy N."/>
            <person name="Sisk P."/>
            <person name="Stolte C."/>
            <person name="Sykes S."/>
            <person name="Yandava C."/>
            <person name="Wortman J."/>
            <person name="Nusbaum C."/>
            <person name="Birren B."/>
        </authorList>
    </citation>
    <scope>NUCLEOTIDE SEQUENCE</scope>
    <source>
        <strain evidence="16">R3-111a-1</strain>
    </source>
</reference>
<keyword evidence="7" id="KW-0756">Sterol biosynthesis</keyword>
<reference evidence="17" key="5">
    <citation type="submission" date="2018-04" db="UniProtKB">
        <authorList>
            <consortium name="EnsemblFungi"/>
        </authorList>
    </citation>
    <scope>IDENTIFICATION</scope>
    <source>
        <strain evidence="17">R3-111a-1</strain>
    </source>
</reference>
<evidence type="ECO:0000256" key="7">
    <source>
        <dbReference type="ARBA" id="ARBA00023011"/>
    </source>
</evidence>
<keyword evidence="3" id="KW-0444">Lipid biosynthesis</keyword>
<sequence length="240" mass="26553">MALPHGLGSHPYLPTEAVIAGYAANETPLPKILIKFSLRIVAVLLSSIALSRQFNPRLRLADLLAVSWFSLNGYLHLFFESYFVLNAATLAGSQSLLAQLWKEYALSDSRYLTSDTFVWTIEAISVVCWGPLSVATAFCIVRGSNMRYPLQLLLSMAHIYGVALYYGTSTVDLASKGIAHSRPEFLYFWVYYVGMNLPWAVVPAGFIFSSVRKICRALDMAERAELAAIPNNSNGSKKSQ</sequence>
<evidence type="ECO:0000259" key="15">
    <source>
        <dbReference type="PROSITE" id="PS51751"/>
    </source>
</evidence>
<evidence type="ECO:0000256" key="8">
    <source>
        <dbReference type="ARBA" id="ARBA00023098"/>
    </source>
</evidence>
<dbReference type="RefSeq" id="XP_009217798.1">
    <property type="nucleotide sequence ID" value="XM_009219534.1"/>
</dbReference>
<keyword evidence="9 13" id="KW-0472">Membrane</keyword>
<dbReference type="HOGENOM" id="CLU_072128_0_0_1"/>
<dbReference type="GO" id="GO:0004769">
    <property type="term" value="F:steroid Delta-isomerase activity"/>
    <property type="evidence" value="ECO:0007669"/>
    <property type="project" value="TreeGrafter"/>
</dbReference>
<evidence type="ECO:0000313" key="16">
    <source>
        <dbReference type="EMBL" id="EJT81789.1"/>
    </source>
</evidence>
<name>J3NKH2_GAET3</name>
<evidence type="ECO:0000256" key="4">
    <source>
        <dbReference type="ARBA" id="ARBA00022692"/>
    </source>
</evidence>
<dbReference type="GO" id="GO:0047750">
    <property type="term" value="F:cholestenol delta-isomerase activity"/>
    <property type="evidence" value="ECO:0007669"/>
    <property type="project" value="InterPro"/>
</dbReference>
<evidence type="ECO:0000256" key="1">
    <source>
        <dbReference type="ARBA" id="ARBA00004141"/>
    </source>
</evidence>
<dbReference type="GO" id="GO:0016126">
    <property type="term" value="P:sterol biosynthetic process"/>
    <property type="evidence" value="ECO:0007669"/>
    <property type="project" value="UniProtKB-KW"/>
</dbReference>
<dbReference type="GO" id="GO:0000247">
    <property type="term" value="F:C-8 sterol isomerase activity"/>
    <property type="evidence" value="ECO:0007669"/>
    <property type="project" value="TreeGrafter"/>
</dbReference>
<reference evidence="18" key="1">
    <citation type="submission" date="2010-07" db="EMBL/GenBank/DDBJ databases">
        <title>The genome sequence of Gaeumannomyces graminis var. tritici strain R3-111a-1.</title>
        <authorList>
            <consortium name="The Broad Institute Genome Sequencing Platform"/>
            <person name="Ma L.-J."/>
            <person name="Dead R."/>
            <person name="Young S."/>
            <person name="Zeng Q."/>
            <person name="Koehrsen M."/>
            <person name="Alvarado L."/>
            <person name="Berlin A."/>
            <person name="Chapman S.B."/>
            <person name="Chen Z."/>
            <person name="Freedman E."/>
            <person name="Gellesch M."/>
            <person name="Goldberg J."/>
            <person name="Griggs A."/>
            <person name="Gujja S."/>
            <person name="Heilman E.R."/>
            <person name="Heiman D."/>
            <person name="Hepburn T."/>
            <person name="Howarth C."/>
            <person name="Jen D."/>
            <person name="Larson L."/>
            <person name="Mehta T."/>
            <person name="Neiman D."/>
            <person name="Pearson M."/>
            <person name="Roberts A."/>
            <person name="Saif S."/>
            <person name="Shea T."/>
            <person name="Shenoy N."/>
            <person name="Sisk P."/>
            <person name="Stolte C."/>
            <person name="Sykes S."/>
            <person name="Walk T."/>
            <person name="White J."/>
            <person name="Yandava C."/>
            <person name="Haas B."/>
            <person name="Nusbaum C."/>
            <person name="Birren B."/>
        </authorList>
    </citation>
    <scope>NUCLEOTIDE SEQUENCE [LARGE SCALE GENOMIC DNA]</scope>
    <source>
        <strain evidence="18">R3-111a-1</strain>
    </source>
</reference>
<evidence type="ECO:0000256" key="5">
    <source>
        <dbReference type="ARBA" id="ARBA00022955"/>
    </source>
</evidence>
<protein>
    <recommendedName>
        <fullName evidence="15">EXPERA domain-containing protein</fullName>
    </recommendedName>
</protein>
<evidence type="ECO:0000256" key="2">
    <source>
        <dbReference type="ARBA" id="ARBA00008337"/>
    </source>
</evidence>
<keyword evidence="5" id="KW-0752">Steroid biosynthesis</keyword>
<organism evidence="16">
    <name type="scientific">Gaeumannomyces tritici (strain R3-111a-1)</name>
    <name type="common">Wheat and barley take-all root rot fungus</name>
    <name type="synonym">Gaeumannomyces graminis var. tritici</name>
    <dbReference type="NCBI Taxonomy" id="644352"/>
    <lineage>
        <taxon>Eukaryota</taxon>
        <taxon>Fungi</taxon>
        <taxon>Dikarya</taxon>
        <taxon>Ascomycota</taxon>
        <taxon>Pezizomycotina</taxon>
        <taxon>Sordariomycetes</taxon>
        <taxon>Sordariomycetidae</taxon>
        <taxon>Magnaporthales</taxon>
        <taxon>Magnaporthaceae</taxon>
        <taxon>Gaeumannomyces</taxon>
    </lineage>
</organism>
<dbReference type="EnsemblFungi" id="EJT81789">
    <property type="protein sequence ID" value="EJT81789"/>
    <property type="gene ID" value="GGTG_01764"/>
</dbReference>
<dbReference type="InterPro" id="IPR007905">
    <property type="entry name" value="EBP"/>
</dbReference>
<evidence type="ECO:0000256" key="11">
    <source>
        <dbReference type="ARBA" id="ARBA00023221"/>
    </source>
</evidence>
<proteinExistence type="inferred from homology"/>
<dbReference type="VEuPathDB" id="FungiDB:GGTG_01764"/>
<comment type="similarity">
    <text evidence="2">Belongs to the EBP family.</text>
</comment>
<keyword evidence="12" id="KW-0413">Isomerase</keyword>